<organism evidence="2 3">
    <name type="scientific">Protopolystoma xenopodis</name>
    <dbReference type="NCBI Taxonomy" id="117903"/>
    <lineage>
        <taxon>Eukaryota</taxon>
        <taxon>Metazoa</taxon>
        <taxon>Spiralia</taxon>
        <taxon>Lophotrochozoa</taxon>
        <taxon>Platyhelminthes</taxon>
        <taxon>Monogenea</taxon>
        <taxon>Polyopisthocotylea</taxon>
        <taxon>Polystomatidea</taxon>
        <taxon>Polystomatidae</taxon>
        <taxon>Protopolystoma</taxon>
    </lineage>
</organism>
<feature type="compositionally biased region" description="Polar residues" evidence="1">
    <location>
        <begin position="54"/>
        <end position="66"/>
    </location>
</feature>
<accession>A0A448WP28</accession>
<evidence type="ECO:0000256" key="1">
    <source>
        <dbReference type="SAM" id="MobiDB-lite"/>
    </source>
</evidence>
<reference evidence="2" key="1">
    <citation type="submission" date="2018-11" db="EMBL/GenBank/DDBJ databases">
        <authorList>
            <consortium name="Pathogen Informatics"/>
        </authorList>
    </citation>
    <scope>NUCLEOTIDE SEQUENCE</scope>
</reference>
<protein>
    <submittedName>
        <fullName evidence="2">Uncharacterized protein</fullName>
    </submittedName>
</protein>
<gene>
    <name evidence="2" type="ORF">PXEA_LOCUS10111</name>
</gene>
<sequence>MPFSGLPAYSLQDAWRVESARPPDLVKPSVSGEGTLNSFDLSTTVAPSPAHSVPRTTTLPTLSTGDPTHRHTRHRPNTMTTPTPTPTAMSKVTSQLAFTSTTSSGPVADVGQWFAGSLLPSRSQQASLSRMSPVLSESVPAATTTRYSVQGPASVSVCPPAAFEFFSTIHTANSTGRLHPSPAILYGFFCVAMPTCSRSSRLICGCTMRLACGVL</sequence>
<name>A0A448WP28_9PLAT</name>
<dbReference type="EMBL" id="CAAALY010029437">
    <property type="protein sequence ID" value="VEL16671.1"/>
    <property type="molecule type" value="Genomic_DNA"/>
</dbReference>
<comment type="caution">
    <text evidence="2">The sequence shown here is derived from an EMBL/GenBank/DDBJ whole genome shotgun (WGS) entry which is preliminary data.</text>
</comment>
<evidence type="ECO:0000313" key="2">
    <source>
        <dbReference type="EMBL" id="VEL16671.1"/>
    </source>
</evidence>
<dbReference type="Proteomes" id="UP000784294">
    <property type="component" value="Unassembled WGS sequence"/>
</dbReference>
<dbReference type="AlphaFoldDB" id="A0A448WP28"/>
<proteinExistence type="predicted"/>
<keyword evidence="3" id="KW-1185">Reference proteome</keyword>
<feature type="region of interest" description="Disordered" evidence="1">
    <location>
        <begin position="38"/>
        <end position="88"/>
    </location>
</feature>
<evidence type="ECO:0000313" key="3">
    <source>
        <dbReference type="Proteomes" id="UP000784294"/>
    </source>
</evidence>